<dbReference type="EMBL" id="UZAL01000552">
    <property type="protein sequence ID" value="VDO71596.1"/>
    <property type="molecule type" value="Genomic_DNA"/>
</dbReference>
<reference evidence="1 2" key="1">
    <citation type="submission" date="2018-11" db="EMBL/GenBank/DDBJ databases">
        <authorList>
            <consortium name="Pathogen Informatics"/>
        </authorList>
    </citation>
    <scope>NUCLEOTIDE SEQUENCE [LARGE SCALE GENOMIC DNA]</scope>
    <source>
        <strain>Denwood</strain>
        <strain evidence="2">Zambia</strain>
    </source>
</reference>
<organism evidence="1 2">
    <name type="scientific">Schistosoma mattheei</name>
    <dbReference type="NCBI Taxonomy" id="31246"/>
    <lineage>
        <taxon>Eukaryota</taxon>
        <taxon>Metazoa</taxon>
        <taxon>Spiralia</taxon>
        <taxon>Lophotrochozoa</taxon>
        <taxon>Platyhelminthes</taxon>
        <taxon>Trematoda</taxon>
        <taxon>Digenea</taxon>
        <taxon>Strigeidida</taxon>
        <taxon>Schistosomatoidea</taxon>
        <taxon>Schistosomatidae</taxon>
        <taxon>Schistosoma</taxon>
    </lineage>
</organism>
<name>A0A3P7XD62_9TREM</name>
<evidence type="ECO:0000313" key="2">
    <source>
        <dbReference type="Proteomes" id="UP000269396"/>
    </source>
</evidence>
<gene>
    <name evidence="1" type="ORF">SMTD_LOCUS605</name>
</gene>
<dbReference type="Proteomes" id="UP000269396">
    <property type="component" value="Unassembled WGS sequence"/>
</dbReference>
<keyword evidence="2" id="KW-1185">Reference proteome</keyword>
<proteinExistence type="predicted"/>
<sequence length="31" mass="3790">MNRHQVLEQVFVHNDKSFVKHLHTVDYILLE</sequence>
<protein>
    <submittedName>
        <fullName evidence="1">Uncharacterized protein</fullName>
    </submittedName>
</protein>
<evidence type="ECO:0000313" key="1">
    <source>
        <dbReference type="EMBL" id="VDO71596.1"/>
    </source>
</evidence>
<dbReference type="AlphaFoldDB" id="A0A3P7XD62"/>
<accession>A0A3P7XD62</accession>